<gene>
    <name evidence="2" type="ORF">AB3G37_00415</name>
</gene>
<dbReference type="RefSeq" id="WP_369789369.1">
    <property type="nucleotide sequence ID" value="NZ_CP165628.1"/>
</dbReference>
<name>A0AB39VR38_9GAMM</name>
<sequence>MAKAYFLTGFGFLFALLGYFSLDILVSQYLGDHKGAILDLQAFIILPITLAVEYVIYFMVTYFLFDKIKPLSLKQDSVFQFASLVINVLFLFLFTYLLSHTIKDSIGADVALRVDDFPATKIYISSMIVSLLILIGVRKFWRPVSR</sequence>
<dbReference type="EMBL" id="CP165628">
    <property type="protein sequence ID" value="XDU72632.1"/>
    <property type="molecule type" value="Genomic_DNA"/>
</dbReference>
<dbReference type="AlphaFoldDB" id="A0AB39VR38"/>
<evidence type="ECO:0000256" key="1">
    <source>
        <dbReference type="SAM" id="Phobius"/>
    </source>
</evidence>
<keyword evidence="1" id="KW-0472">Membrane</keyword>
<evidence type="ECO:0000313" key="2">
    <source>
        <dbReference type="EMBL" id="XDU72632.1"/>
    </source>
</evidence>
<feature type="transmembrane region" description="Helical" evidence="1">
    <location>
        <begin position="122"/>
        <end position="141"/>
    </location>
</feature>
<protein>
    <recommendedName>
        <fullName evidence="3">DUF2569 family protein</fullName>
    </recommendedName>
</protein>
<organism evidence="2">
    <name type="scientific">Rouxiella sp. WC2420</name>
    <dbReference type="NCBI Taxonomy" id="3234145"/>
    <lineage>
        <taxon>Bacteria</taxon>
        <taxon>Pseudomonadati</taxon>
        <taxon>Pseudomonadota</taxon>
        <taxon>Gammaproteobacteria</taxon>
        <taxon>Enterobacterales</taxon>
        <taxon>Yersiniaceae</taxon>
        <taxon>Rouxiella</taxon>
    </lineage>
</organism>
<proteinExistence type="predicted"/>
<feature type="transmembrane region" description="Helical" evidence="1">
    <location>
        <begin position="5"/>
        <end position="22"/>
    </location>
</feature>
<feature type="transmembrane region" description="Helical" evidence="1">
    <location>
        <begin position="77"/>
        <end position="102"/>
    </location>
</feature>
<keyword evidence="1" id="KW-0812">Transmembrane</keyword>
<evidence type="ECO:0008006" key="3">
    <source>
        <dbReference type="Google" id="ProtNLM"/>
    </source>
</evidence>
<reference evidence="2" key="1">
    <citation type="submission" date="2024-07" db="EMBL/GenBank/DDBJ databases">
        <authorList>
            <person name="Biller S.J."/>
        </authorList>
    </citation>
    <scope>NUCLEOTIDE SEQUENCE</scope>
    <source>
        <strain evidence="2">WC2420</strain>
    </source>
</reference>
<feature type="transmembrane region" description="Helical" evidence="1">
    <location>
        <begin position="42"/>
        <end position="65"/>
    </location>
</feature>
<accession>A0AB39VR38</accession>
<keyword evidence="1" id="KW-1133">Transmembrane helix</keyword>